<dbReference type="SUPFAM" id="SSF69304">
    <property type="entry name" value="Tricorn protease N-terminal domain"/>
    <property type="match status" value="1"/>
</dbReference>
<dbReference type="RefSeq" id="WP_119406058.1">
    <property type="nucleotide sequence ID" value="NZ_CP032869.1"/>
</dbReference>
<feature type="signal peptide" evidence="1">
    <location>
        <begin position="1"/>
        <end position="19"/>
    </location>
</feature>
<dbReference type="OrthoDB" id="1041092at2"/>
<feature type="chain" id="PRO_5019824411" evidence="1">
    <location>
        <begin position="20"/>
        <end position="374"/>
    </location>
</feature>
<accession>A0A494W2M9</accession>
<name>A0A494W2M9_9SPHI</name>
<protein>
    <submittedName>
        <fullName evidence="2">DUF5074 domain-containing protein</fullName>
    </submittedName>
</protein>
<dbReference type="Pfam" id="PF16819">
    <property type="entry name" value="DUF5074"/>
    <property type="match status" value="1"/>
</dbReference>
<reference evidence="2 3" key="1">
    <citation type="submission" date="2018-10" db="EMBL/GenBank/DDBJ databases">
        <title>Genome sequencing of Mucilaginibacter sp. HYN0043.</title>
        <authorList>
            <person name="Kim M."/>
            <person name="Yi H."/>
        </authorList>
    </citation>
    <scope>NUCLEOTIDE SEQUENCE [LARGE SCALE GENOMIC DNA]</scope>
    <source>
        <strain evidence="2 3">HYN0043</strain>
    </source>
</reference>
<sequence>MKLITTRFGALALAAFILAASSCKKDQAVNQQQNLANGKSLKAQSLGKYDNGFFLINEGWYGHGTGSVSFYSFATGTKQDSIFTKENPGKNLNPATSTLEYGTIFNNKLFLVSKVGGPVVITDPYSLVELGRIAAVGSNNWQAFVGIDATKGLLSSANGVYPFNLTTYTTGTKLTSVTGSVGDMIKSGNYIFVLSQSKGVVILNAADYSVAKTISGMVVAFTKTPDGSVWAAGGTSLIKINPSTLAVTTITLPFTANSTWFAWHPGSITASTQNNTVYIANNGTFSGATTIYRYIDGNAASLTNPFITIPAGKELYGSGIGYIPQTNQLAVTTVKSGFGTNYGVNDLYFYDLNGNQVSDLPYSGYYFPAIPVFH</sequence>
<dbReference type="InterPro" id="IPR015943">
    <property type="entry name" value="WD40/YVTN_repeat-like_dom_sf"/>
</dbReference>
<keyword evidence="3" id="KW-1185">Reference proteome</keyword>
<dbReference type="KEGG" id="muh:HYN43_021855"/>
<evidence type="ECO:0000256" key="1">
    <source>
        <dbReference type="SAM" id="SignalP"/>
    </source>
</evidence>
<organism evidence="2 3">
    <name type="scientific">Mucilaginibacter celer</name>
    <dbReference type="NCBI Taxonomy" id="2305508"/>
    <lineage>
        <taxon>Bacteria</taxon>
        <taxon>Pseudomonadati</taxon>
        <taxon>Bacteroidota</taxon>
        <taxon>Sphingobacteriia</taxon>
        <taxon>Sphingobacteriales</taxon>
        <taxon>Sphingobacteriaceae</taxon>
        <taxon>Mucilaginibacter</taxon>
    </lineage>
</organism>
<gene>
    <name evidence="2" type="ORF">HYN43_021855</name>
</gene>
<dbReference type="Gene3D" id="2.130.10.10">
    <property type="entry name" value="YVTN repeat-like/Quinoprotein amine dehydrogenase"/>
    <property type="match status" value="1"/>
</dbReference>
<dbReference type="EMBL" id="CP032869">
    <property type="protein sequence ID" value="AYL97775.1"/>
    <property type="molecule type" value="Genomic_DNA"/>
</dbReference>
<dbReference type="Proteomes" id="UP000270046">
    <property type="component" value="Chromosome"/>
</dbReference>
<dbReference type="AlphaFoldDB" id="A0A494W2M9"/>
<proteinExistence type="predicted"/>
<dbReference type="PROSITE" id="PS51257">
    <property type="entry name" value="PROKAR_LIPOPROTEIN"/>
    <property type="match status" value="1"/>
</dbReference>
<keyword evidence="1" id="KW-0732">Signal</keyword>
<evidence type="ECO:0000313" key="3">
    <source>
        <dbReference type="Proteomes" id="UP000270046"/>
    </source>
</evidence>
<evidence type="ECO:0000313" key="2">
    <source>
        <dbReference type="EMBL" id="AYL97775.1"/>
    </source>
</evidence>
<dbReference type="InterPro" id="IPR031815">
    <property type="entry name" value="DUF5074"/>
</dbReference>